<dbReference type="AlphaFoldDB" id="A0A8X7Y9M1"/>
<evidence type="ECO:0000256" key="7">
    <source>
        <dbReference type="ARBA" id="ARBA00022840"/>
    </source>
</evidence>
<sequence>MVSSQLPGLTKNRLLFPVNPSDTVVSDHVELDFTDVFGPLPSIDVNCGDPLSVGDGSELIFDDPVVVHNRSHSLVGPSSYVSQSLKLSKLNLQETEDSLELVECVLVETIKELEESFIDDDAVEKDMEDVSGDTLKVQTVGIEDFEVLKVVGQGAFGKVYQVRKKGTPEIYAMKVMRKDRIVEKNHVEYMRGERDILTKIDHPFIVQLKYSFQVTIHPITKYRLYLVLDFINGGHLFFQLYNHGLFREDLARIYAAEIASAVSHLHANGIMHRDLKPENILLDSDGHAMLTDFGLAKEFDENTRSNSMCGTVEYMAPEIVQGKGHDKAADWWSVGILLYEMLTGKGSIHIFSSSCCLFIVDMKYEHLCVCGPPFTGGNRDKIQQKIVKDKIKLPSFLSSEAHSLLKGLLNKDVAKRLGSGSLGSEEIKRHKWFKPINWKKLDAREIQPSFRPEVAGKHCIANFDKCWTDMKLPDSPAASPKTNTNPFVNFTYVRPAASFLKQNSPQC</sequence>
<evidence type="ECO:0000256" key="10">
    <source>
        <dbReference type="PROSITE-ProRule" id="PRU10141"/>
    </source>
</evidence>
<evidence type="ECO:0000256" key="1">
    <source>
        <dbReference type="ARBA" id="ARBA00012513"/>
    </source>
</evidence>
<evidence type="ECO:0000313" key="14">
    <source>
        <dbReference type="Proteomes" id="UP000886885"/>
    </source>
</evidence>
<dbReference type="SMART" id="SM00133">
    <property type="entry name" value="S_TK_X"/>
    <property type="match status" value="1"/>
</dbReference>
<dbReference type="PANTHER" id="PTHR24351">
    <property type="entry name" value="RIBOSOMAL PROTEIN S6 KINASE"/>
    <property type="match status" value="1"/>
</dbReference>
<dbReference type="PROSITE" id="PS00107">
    <property type="entry name" value="PROTEIN_KINASE_ATP"/>
    <property type="match status" value="1"/>
</dbReference>
<dbReference type="GO" id="GO:0004674">
    <property type="term" value="F:protein serine/threonine kinase activity"/>
    <property type="evidence" value="ECO:0007669"/>
    <property type="project" value="UniProtKB-KW"/>
</dbReference>
<feature type="binding site" evidence="10">
    <location>
        <position position="174"/>
    </location>
    <ligand>
        <name>ATP</name>
        <dbReference type="ChEBI" id="CHEBI:30616"/>
    </ligand>
</feature>
<comment type="catalytic activity">
    <reaction evidence="9">
        <text>L-seryl-[protein] + ATP = O-phospho-L-seryl-[protein] + ADP + H(+)</text>
        <dbReference type="Rhea" id="RHEA:17989"/>
        <dbReference type="Rhea" id="RHEA-COMP:9863"/>
        <dbReference type="Rhea" id="RHEA-COMP:11604"/>
        <dbReference type="ChEBI" id="CHEBI:15378"/>
        <dbReference type="ChEBI" id="CHEBI:29999"/>
        <dbReference type="ChEBI" id="CHEBI:30616"/>
        <dbReference type="ChEBI" id="CHEBI:83421"/>
        <dbReference type="ChEBI" id="CHEBI:456216"/>
        <dbReference type="EC" id="2.7.11.1"/>
    </reaction>
</comment>
<comment type="caution">
    <text evidence="13">The sequence shown here is derived from an EMBL/GenBank/DDBJ whole genome shotgun (WGS) entry which is preliminary data.</text>
</comment>
<keyword evidence="2" id="KW-0723">Serine/threonine-protein kinase</keyword>
<dbReference type="CDD" id="cd05123">
    <property type="entry name" value="STKc_AGC"/>
    <property type="match status" value="1"/>
</dbReference>
<feature type="domain" description="Protein kinase" evidence="11">
    <location>
        <begin position="145"/>
        <end position="433"/>
    </location>
</feature>
<evidence type="ECO:0000256" key="4">
    <source>
        <dbReference type="ARBA" id="ARBA00022679"/>
    </source>
</evidence>
<protein>
    <recommendedName>
        <fullName evidence="1">non-specific serine/threonine protein kinase</fullName>
        <ecNumber evidence="1">2.7.11.1</ecNumber>
    </recommendedName>
</protein>
<dbReference type="InterPro" id="IPR017892">
    <property type="entry name" value="Pkinase_C"/>
</dbReference>
<dbReference type="PROSITE" id="PS00108">
    <property type="entry name" value="PROTEIN_KINASE_ST"/>
    <property type="match status" value="1"/>
</dbReference>
<evidence type="ECO:0000256" key="6">
    <source>
        <dbReference type="ARBA" id="ARBA00022777"/>
    </source>
</evidence>
<evidence type="ECO:0000256" key="5">
    <source>
        <dbReference type="ARBA" id="ARBA00022741"/>
    </source>
</evidence>
<evidence type="ECO:0000259" key="12">
    <source>
        <dbReference type="PROSITE" id="PS51285"/>
    </source>
</evidence>
<dbReference type="PROSITE" id="PS50011">
    <property type="entry name" value="PROTEIN_KINASE_DOM"/>
    <property type="match status" value="1"/>
</dbReference>
<evidence type="ECO:0000259" key="11">
    <source>
        <dbReference type="PROSITE" id="PS50011"/>
    </source>
</evidence>
<dbReference type="SMART" id="SM00220">
    <property type="entry name" value="S_TKc"/>
    <property type="match status" value="1"/>
</dbReference>
<dbReference type="InterPro" id="IPR000961">
    <property type="entry name" value="AGC-kinase_C"/>
</dbReference>
<gene>
    <name evidence="13" type="ORF">POTOM_052087</name>
</gene>
<feature type="domain" description="AGC-kinase C-terminal" evidence="12">
    <location>
        <begin position="434"/>
        <end position="502"/>
    </location>
</feature>
<comment type="catalytic activity">
    <reaction evidence="8">
        <text>L-threonyl-[protein] + ATP = O-phospho-L-threonyl-[protein] + ADP + H(+)</text>
        <dbReference type="Rhea" id="RHEA:46608"/>
        <dbReference type="Rhea" id="RHEA-COMP:11060"/>
        <dbReference type="Rhea" id="RHEA-COMP:11605"/>
        <dbReference type="ChEBI" id="CHEBI:15378"/>
        <dbReference type="ChEBI" id="CHEBI:30013"/>
        <dbReference type="ChEBI" id="CHEBI:30616"/>
        <dbReference type="ChEBI" id="CHEBI:61977"/>
        <dbReference type="ChEBI" id="CHEBI:456216"/>
        <dbReference type="EC" id="2.7.11.1"/>
    </reaction>
</comment>
<keyword evidence="14" id="KW-1185">Reference proteome</keyword>
<dbReference type="Pfam" id="PF00069">
    <property type="entry name" value="Pkinase"/>
    <property type="match status" value="1"/>
</dbReference>
<evidence type="ECO:0000256" key="9">
    <source>
        <dbReference type="ARBA" id="ARBA00048679"/>
    </source>
</evidence>
<dbReference type="FunFam" id="3.30.200.20:FF:000048">
    <property type="entry name" value="Non-specific serine/threonine protein kinase"/>
    <property type="match status" value="1"/>
</dbReference>
<dbReference type="InterPro" id="IPR045270">
    <property type="entry name" value="STKc_AGC"/>
</dbReference>
<dbReference type="InterPro" id="IPR000719">
    <property type="entry name" value="Prot_kinase_dom"/>
</dbReference>
<evidence type="ECO:0000256" key="2">
    <source>
        <dbReference type="ARBA" id="ARBA00022527"/>
    </source>
</evidence>
<dbReference type="OrthoDB" id="63267at2759"/>
<dbReference type="FunFam" id="1.10.510.10:FF:000048">
    <property type="entry name" value="Protein kinase C"/>
    <property type="match status" value="1"/>
</dbReference>
<keyword evidence="7 10" id="KW-0067">ATP-binding</keyword>
<reference evidence="13" key="1">
    <citation type="journal article" date="2020" name="bioRxiv">
        <title>Hybrid origin of Populus tomentosa Carr. identified through genome sequencing and phylogenomic analysis.</title>
        <authorList>
            <person name="An X."/>
            <person name="Gao K."/>
            <person name="Chen Z."/>
            <person name="Li J."/>
            <person name="Yang X."/>
            <person name="Yang X."/>
            <person name="Zhou J."/>
            <person name="Guo T."/>
            <person name="Zhao T."/>
            <person name="Huang S."/>
            <person name="Miao D."/>
            <person name="Khan W.U."/>
            <person name="Rao P."/>
            <person name="Ye M."/>
            <person name="Lei B."/>
            <person name="Liao W."/>
            <person name="Wang J."/>
            <person name="Ji L."/>
            <person name="Li Y."/>
            <person name="Guo B."/>
            <person name="Mustafa N.S."/>
            <person name="Li S."/>
            <person name="Yun Q."/>
            <person name="Keller S.R."/>
            <person name="Mao J."/>
            <person name="Zhang R."/>
            <person name="Strauss S.H."/>
        </authorList>
    </citation>
    <scope>NUCLEOTIDE SEQUENCE</scope>
    <source>
        <strain evidence="13">GM15</strain>
        <tissue evidence="13">Leaf</tissue>
    </source>
</reference>
<evidence type="ECO:0000313" key="13">
    <source>
        <dbReference type="EMBL" id="KAG6745422.1"/>
    </source>
</evidence>
<accession>A0A8X7Y9M1</accession>
<name>A0A8X7Y9M1_POPTO</name>
<keyword evidence="4" id="KW-0808">Transferase</keyword>
<dbReference type="GO" id="GO:0005524">
    <property type="term" value="F:ATP binding"/>
    <property type="evidence" value="ECO:0007669"/>
    <property type="project" value="UniProtKB-UniRule"/>
</dbReference>
<dbReference type="Proteomes" id="UP000886885">
    <property type="component" value="Chromosome 16A"/>
</dbReference>
<dbReference type="InterPro" id="IPR017441">
    <property type="entry name" value="Protein_kinase_ATP_BS"/>
</dbReference>
<dbReference type="PROSITE" id="PS51285">
    <property type="entry name" value="AGC_KINASE_CTER"/>
    <property type="match status" value="1"/>
</dbReference>
<keyword evidence="5 10" id="KW-0547">Nucleotide-binding</keyword>
<keyword evidence="6" id="KW-0418">Kinase</keyword>
<keyword evidence="3" id="KW-0597">Phosphoprotein</keyword>
<dbReference type="EMBL" id="JAAWWB010000031">
    <property type="protein sequence ID" value="KAG6745422.1"/>
    <property type="molecule type" value="Genomic_DNA"/>
</dbReference>
<dbReference type="Pfam" id="PF00433">
    <property type="entry name" value="Pkinase_C"/>
    <property type="match status" value="1"/>
</dbReference>
<proteinExistence type="predicted"/>
<evidence type="ECO:0000256" key="3">
    <source>
        <dbReference type="ARBA" id="ARBA00022553"/>
    </source>
</evidence>
<dbReference type="InterPro" id="IPR008271">
    <property type="entry name" value="Ser/Thr_kinase_AS"/>
</dbReference>
<dbReference type="EC" id="2.7.11.1" evidence="1"/>
<evidence type="ECO:0000256" key="8">
    <source>
        <dbReference type="ARBA" id="ARBA00047899"/>
    </source>
</evidence>
<organism evidence="13 14">
    <name type="scientific">Populus tomentosa</name>
    <name type="common">Chinese white poplar</name>
    <dbReference type="NCBI Taxonomy" id="118781"/>
    <lineage>
        <taxon>Eukaryota</taxon>
        <taxon>Viridiplantae</taxon>
        <taxon>Streptophyta</taxon>
        <taxon>Embryophyta</taxon>
        <taxon>Tracheophyta</taxon>
        <taxon>Spermatophyta</taxon>
        <taxon>Magnoliopsida</taxon>
        <taxon>eudicotyledons</taxon>
        <taxon>Gunneridae</taxon>
        <taxon>Pentapetalae</taxon>
        <taxon>rosids</taxon>
        <taxon>fabids</taxon>
        <taxon>Malpighiales</taxon>
        <taxon>Salicaceae</taxon>
        <taxon>Saliceae</taxon>
        <taxon>Populus</taxon>
    </lineage>
</organism>